<proteinExistence type="predicted"/>
<gene>
    <name evidence="1" type="ORF">C7I84_00185</name>
</gene>
<comment type="caution">
    <text evidence="1">The sequence shown here is derived from an EMBL/GenBank/DDBJ whole genome shotgun (WGS) entry which is preliminary data.</text>
</comment>
<keyword evidence="2" id="KW-1185">Reference proteome</keyword>
<evidence type="ECO:0000313" key="1">
    <source>
        <dbReference type="EMBL" id="PSJ65871.1"/>
    </source>
</evidence>
<dbReference type="AlphaFoldDB" id="A0A2P7STV0"/>
<protein>
    <submittedName>
        <fullName evidence="1">Uncharacterized protein</fullName>
    </submittedName>
</protein>
<sequence>MPVRINSLGHSFPTALLPYCPTALLPYCPTALLPYCPTALLPYCPKSAAAPSCWHAPSCR</sequence>
<dbReference type="EMBL" id="PXYK01000001">
    <property type="protein sequence ID" value="PSJ65871.1"/>
    <property type="molecule type" value="Genomic_DNA"/>
</dbReference>
<accession>A0A2P7STV0</accession>
<dbReference type="Proteomes" id="UP000241229">
    <property type="component" value="Unassembled WGS sequence"/>
</dbReference>
<organism evidence="1 2">
    <name type="scientific">Kumtagia ephedrae</name>
    <dbReference type="NCBI Taxonomy" id="2116701"/>
    <lineage>
        <taxon>Bacteria</taxon>
        <taxon>Pseudomonadati</taxon>
        <taxon>Pseudomonadota</taxon>
        <taxon>Alphaproteobacteria</taxon>
        <taxon>Hyphomicrobiales</taxon>
        <taxon>Phyllobacteriaceae</taxon>
        <taxon>Kumtagia</taxon>
    </lineage>
</organism>
<name>A0A2P7STV0_9HYPH</name>
<reference evidence="1 2" key="1">
    <citation type="submission" date="2018-03" db="EMBL/GenBank/DDBJ databases">
        <title>The draft genome of Mesorhizobium sp. 6GN-30.</title>
        <authorList>
            <person name="Liu L."/>
            <person name="Li L."/>
            <person name="Wang T."/>
            <person name="Zhang X."/>
            <person name="Liang L."/>
        </authorList>
    </citation>
    <scope>NUCLEOTIDE SEQUENCE [LARGE SCALE GENOMIC DNA]</scope>
    <source>
        <strain evidence="1 2">6GN30</strain>
    </source>
</reference>
<evidence type="ECO:0000313" key="2">
    <source>
        <dbReference type="Proteomes" id="UP000241229"/>
    </source>
</evidence>